<comment type="catalytic activity">
    <reaction evidence="1">
        <text>ATP + protein L-histidine = ADP + protein N-phospho-L-histidine.</text>
        <dbReference type="EC" id="2.7.13.3"/>
    </reaction>
</comment>
<dbReference type="GO" id="GO:0005524">
    <property type="term" value="F:ATP binding"/>
    <property type="evidence" value="ECO:0007669"/>
    <property type="project" value="UniProtKB-KW"/>
</dbReference>
<feature type="domain" description="Response regulatory" evidence="11">
    <location>
        <begin position="8"/>
        <end position="123"/>
    </location>
</feature>
<keyword evidence="7" id="KW-0067">ATP-binding</keyword>
<dbReference type="Gene3D" id="1.10.287.130">
    <property type="match status" value="1"/>
</dbReference>
<dbReference type="InterPro" id="IPR003594">
    <property type="entry name" value="HATPase_dom"/>
</dbReference>
<dbReference type="Pfam" id="PF02518">
    <property type="entry name" value="HATPase_c"/>
    <property type="match status" value="1"/>
</dbReference>
<dbReference type="SMART" id="SM00388">
    <property type="entry name" value="HisKA"/>
    <property type="match status" value="1"/>
</dbReference>
<dbReference type="EMBL" id="FWYD01000012">
    <property type="protein sequence ID" value="SMC94614.1"/>
    <property type="molecule type" value="Genomic_DNA"/>
</dbReference>
<dbReference type="OrthoDB" id="9805722at2"/>
<dbReference type="AlphaFoldDB" id="A0A1W2DBH0"/>
<dbReference type="Pfam" id="PF00072">
    <property type="entry name" value="Response_reg"/>
    <property type="match status" value="1"/>
</dbReference>
<name>A0A1W2DBH0_9RHOB</name>
<feature type="modified residue" description="4-aspartylphosphate" evidence="9">
    <location>
        <position position="57"/>
    </location>
</feature>
<dbReference type="PROSITE" id="PS50110">
    <property type="entry name" value="RESPONSE_REGULATORY"/>
    <property type="match status" value="1"/>
</dbReference>
<evidence type="ECO:0000256" key="8">
    <source>
        <dbReference type="ARBA" id="ARBA00023012"/>
    </source>
</evidence>
<evidence type="ECO:0000256" key="5">
    <source>
        <dbReference type="ARBA" id="ARBA00022741"/>
    </source>
</evidence>
<keyword evidence="13" id="KW-1185">Reference proteome</keyword>
<dbReference type="InterPro" id="IPR005467">
    <property type="entry name" value="His_kinase_dom"/>
</dbReference>
<evidence type="ECO:0000313" key="13">
    <source>
        <dbReference type="Proteomes" id="UP000192330"/>
    </source>
</evidence>
<keyword evidence="6 12" id="KW-0418">Kinase</keyword>
<evidence type="ECO:0000256" key="4">
    <source>
        <dbReference type="ARBA" id="ARBA00022679"/>
    </source>
</evidence>
<dbReference type="CDD" id="cd00082">
    <property type="entry name" value="HisKA"/>
    <property type="match status" value="1"/>
</dbReference>
<evidence type="ECO:0000259" key="11">
    <source>
        <dbReference type="PROSITE" id="PS50110"/>
    </source>
</evidence>
<dbReference type="PRINTS" id="PR00344">
    <property type="entry name" value="BCTRLSENSOR"/>
</dbReference>
<dbReference type="SUPFAM" id="SSF47384">
    <property type="entry name" value="Homodimeric domain of signal transducing histidine kinase"/>
    <property type="match status" value="1"/>
</dbReference>
<evidence type="ECO:0000256" key="6">
    <source>
        <dbReference type="ARBA" id="ARBA00022777"/>
    </source>
</evidence>
<evidence type="ECO:0000256" key="1">
    <source>
        <dbReference type="ARBA" id="ARBA00000085"/>
    </source>
</evidence>
<reference evidence="12 13" key="1">
    <citation type="submission" date="2017-04" db="EMBL/GenBank/DDBJ databases">
        <authorList>
            <person name="Afonso C.L."/>
            <person name="Miller P.J."/>
            <person name="Scott M.A."/>
            <person name="Spackman E."/>
            <person name="Goraichik I."/>
            <person name="Dimitrov K.M."/>
            <person name="Suarez D.L."/>
            <person name="Swayne D.E."/>
        </authorList>
    </citation>
    <scope>NUCLEOTIDE SEQUENCE [LARGE SCALE GENOMIC DNA]</scope>
    <source>
        <strain evidence="12 13">CGMCC 1.12644</strain>
    </source>
</reference>
<dbReference type="SUPFAM" id="SSF52172">
    <property type="entry name" value="CheY-like"/>
    <property type="match status" value="1"/>
</dbReference>
<accession>A0A1W2DBH0</accession>
<dbReference type="EC" id="2.7.13.3" evidence="2"/>
<dbReference type="PROSITE" id="PS50109">
    <property type="entry name" value="HIS_KIN"/>
    <property type="match status" value="1"/>
</dbReference>
<dbReference type="Gene3D" id="3.30.565.10">
    <property type="entry name" value="Histidine kinase-like ATPase, C-terminal domain"/>
    <property type="match status" value="1"/>
</dbReference>
<dbReference type="InterPro" id="IPR001789">
    <property type="entry name" value="Sig_transdc_resp-reg_receiver"/>
</dbReference>
<dbReference type="GO" id="GO:0000155">
    <property type="term" value="F:phosphorelay sensor kinase activity"/>
    <property type="evidence" value="ECO:0007669"/>
    <property type="project" value="InterPro"/>
</dbReference>
<organism evidence="12 13">
    <name type="scientific">Primorskyibacter flagellatus</name>
    <dbReference type="NCBI Taxonomy" id="1387277"/>
    <lineage>
        <taxon>Bacteria</taxon>
        <taxon>Pseudomonadati</taxon>
        <taxon>Pseudomonadota</taxon>
        <taxon>Alphaproteobacteria</taxon>
        <taxon>Rhodobacterales</taxon>
        <taxon>Roseobacteraceae</taxon>
        <taxon>Primorskyibacter</taxon>
    </lineage>
</organism>
<dbReference type="STRING" id="1387277.SAMN06295998_11256"/>
<keyword evidence="3 9" id="KW-0597">Phosphoprotein</keyword>
<dbReference type="InterPro" id="IPR036890">
    <property type="entry name" value="HATPase_C_sf"/>
</dbReference>
<proteinExistence type="predicted"/>
<evidence type="ECO:0000259" key="10">
    <source>
        <dbReference type="PROSITE" id="PS50109"/>
    </source>
</evidence>
<dbReference type="InterPro" id="IPR004358">
    <property type="entry name" value="Sig_transdc_His_kin-like_C"/>
</dbReference>
<evidence type="ECO:0000256" key="7">
    <source>
        <dbReference type="ARBA" id="ARBA00022840"/>
    </source>
</evidence>
<dbReference type="SMART" id="SM00387">
    <property type="entry name" value="HATPase_c"/>
    <property type="match status" value="1"/>
</dbReference>
<feature type="domain" description="Histidine kinase" evidence="10">
    <location>
        <begin position="154"/>
        <end position="378"/>
    </location>
</feature>
<keyword evidence="8" id="KW-0902">Two-component regulatory system</keyword>
<dbReference type="PANTHER" id="PTHR43065:SF46">
    <property type="entry name" value="C4-DICARBOXYLATE TRANSPORT SENSOR PROTEIN DCTB"/>
    <property type="match status" value="1"/>
</dbReference>
<dbReference type="PANTHER" id="PTHR43065">
    <property type="entry name" value="SENSOR HISTIDINE KINASE"/>
    <property type="match status" value="1"/>
</dbReference>
<evidence type="ECO:0000313" key="12">
    <source>
        <dbReference type="EMBL" id="SMC94614.1"/>
    </source>
</evidence>
<evidence type="ECO:0000256" key="2">
    <source>
        <dbReference type="ARBA" id="ARBA00012438"/>
    </source>
</evidence>
<dbReference type="InterPro" id="IPR011006">
    <property type="entry name" value="CheY-like_superfamily"/>
</dbReference>
<keyword evidence="4" id="KW-0808">Transferase</keyword>
<keyword evidence="5" id="KW-0547">Nucleotide-binding</keyword>
<dbReference type="SMART" id="SM00448">
    <property type="entry name" value="REC"/>
    <property type="match status" value="1"/>
</dbReference>
<gene>
    <name evidence="12" type="ORF">SAMN06295998_11256</name>
</gene>
<dbReference type="InterPro" id="IPR036097">
    <property type="entry name" value="HisK_dim/P_sf"/>
</dbReference>
<sequence length="387" mass="42319">MTAGPRRIVLIVDDDIDFSESLGRLLALENYSVLRADSMASAKKIVQQHPVAVALVDIRLGSGNDGLDVVRELRRINPDLMCLMITAFVSVETAVQALQAGAYDYLSKPFHSEDMLSTLDRCVERIQLLDAQKLNDVRLRQKQQMEALGQLASGIAHDFNNILAVLLSNLRLLEERIGTAQPAVTELVTEAIGATHTGSELTSRLLNFGSRPEDEDQVVDLAAMLPDFAMMLRRTLGKEWSVRLDLPDQLYMLVFSRGLLETSLLNLALNARDAMATGGTITIKARNHHVGPVSATEQTRPIIGEFVAISVIDTGTGMSDHVRTRAFDPLFTTKKRGDGNGLGLTMVDNFVRTHGGWMEIDSTLGQGTTMTLLLPGRFQIGPDGANI</sequence>
<evidence type="ECO:0000256" key="9">
    <source>
        <dbReference type="PROSITE-ProRule" id="PRU00169"/>
    </source>
</evidence>
<dbReference type="InterPro" id="IPR003661">
    <property type="entry name" value="HisK_dim/P_dom"/>
</dbReference>
<protein>
    <recommendedName>
        <fullName evidence="2">histidine kinase</fullName>
        <ecNumber evidence="2">2.7.13.3</ecNumber>
    </recommendedName>
</protein>
<evidence type="ECO:0000256" key="3">
    <source>
        <dbReference type="ARBA" id="ARBA00022553"/>
    </source>
</evidence>
<dbReference type="Proteomes" id="UP000192330">
    <property type="component" value="Unassembled WGS sequence"/>
</dbReference>
<dbReference type="Gene3D" id="3.40.50.2300">
    <property type="match status" value="1"/>
</dbReference>
<dbReference type="SUPFAM" id="SSF55874">
    <property type="entry name" value="ATPase domain of HSP90 chaperone/DNA topoisomerase II/histidine kinase"/>
    <property type="match status" value="1"/>
</dbReference>